<evidence type="ECO:0000256" key="4">
    <source>
        <dbReference type="ARBA" id="ARBA00022833"/>
    </source>
</evidence>
<reference evidence="9" key="2">
    <citation type="submission" date="2025-08" db="UniProtKB">
        <authorList>
            <consortium name="RefSeq"/>
        </authorList>
    </citation>
    <scope>IDENTIFICATION</scope>
    <source>
        <tissue evidence="9">Leaf</tissue>
    </source>
</reference>
<name>A0A6J0L6X9_RAPSA</name>
<dbReference type="SUPFAM" id="SSF50249">
    <property type="entry name" value="Nucleic acid-binding proteins"/>
    <property type="match status" value="2"/>
</dbReference>
<organism evidence="8 9">
    <name type="scientific">Raphanus sativus</name>
    <name type="common">Radish</name>
    <name type="synonym">Raphanus raphanistrum var. sativus</name>
    <dbReference type="NCBI Taxonomy" id="3726"/>
    <lineage>
        <taxon>Eukaryota</taxon>
        <taxon>Viridiplantae</taxon>
        <taxon>Streptophyta</taxon>
        <taxon>Embryophyta</taxon>
        <taxon>Tracheophyta</taxon>
        <taxon>Spermatophyta</taxon>
        <taxon>Magnoliopsida</taxon>
        <taxon>eudicotyledons</taxon>
        <taxon>Gunneridae</taxon>
        <taxon>Pentapetalae</taxon>
        <taxon>rosids</taxon>
        <taxon>malvids</taxon>
        <taxon>Brassicales</taxon>
        <taxon>Brassicaceae</taxon>
        <taxon>Brassiceae</taxon>
        <taxon>Raphanus</taxon>
    </lineage>
</organism>
<evidence type="ECO:0000256" key="2">
    <source>
        <dbReference type="ARBA" id="ARBA00022723"/>
    </source>
</evidence>
<dbReference type="InterPro" id="IPR012340">
    <property type="entry name" value="NA-bd_OB-fold"/>
</dbReference>
<accession>A0A6J0L6X9</accession>
<dbReference type="InterPro" id="IPR047192">
    <property type="entry name" value="Euk_RPA1_DBD_C"/>
</dbReference>
<dbReference type="InterPro" id="IPR013955">
    <property type="entry name" value="Rep_factor-A_C"/>
</dbReference>
<feature type="compositionally biased region" description="Polar residues" evidence="6">
    <location>
        <begin position="1"/>
        <end position="13"/>
    </location>
</feature>
<comment type="similarity">
    <text evidence="1">Belongs to the replication factor A protein 1 family.</text>
</comment>
<dbReference type="PANTHER" id="PTHR47165">
    <property type="entry name" value="OS03G0429900 PROTEIN"/>
    <property type="match status" value="1"/>
</dbReference>
<feature type="compositionally biased region" description="Polar residues" evidence="6">
    <location>
        <begin position="40"/>
        <end position="63"/>
    </location>
</feature>
<evidence type="ECO:0000313" key="8">
    <source>
        <dbReference type="Proteomes" id="UP000504610"/>
    </source>
</evidence>
<dbReference type="Pfam" id="PF08646">
    <property type="entry name" value="Rep_fac-A_C"/>
    <property type="match status" value="1"/>
</dbReference>
<evidence type="ECO:0000256" key="3">
    <source>
        <dbReference type="ARBA" id="ARBA00022771"/>
    </source>
</evidence>
<keyword evidence="8" id="KW-1185">Reference proteome</keyword>
<evidence type="ECO:0000256" key="1">
    <source>
        <dbReference type="ARBA" id="ARBA00005690"/>
    </source>
</evidence>
<proteinExistence type="inferred from homology"/>
<dbReference type="OrthoDB" id="1078599at2759"/>
<dbReference type="KEGG" id="rsz:108826353"/>
<dbReference type="Proteomes" id="UP000504610">
    <property type="component" value="Chromosome 9"/>
</dbReference>
<dbReference type="PANTHER" id="PTHR47165:SF4">
    <property type="entry name" value="OS03G0429900 PROTEIN"/>
    <property type="match status" value="1"/>
</dbReference>
<dbReference type="Gene3D" id="2.40.50.140">
    <property type="entry name" value="Nucleic acid-binding proteins"/>
    <property type="match status" value="3"/>
</dbReference>
<evidence type="ECO:0000259" key="7">
    <source>
        <dbReference type="Pfam" id="PF08646"/>
    </source>
</evidence>
<evidence type="ECO:0000256" key="6">
    <source>
        <dbReference type="SAM" id="MobiDB-lite"/>
    </source>
</evidence>
<keyword evidence="4" id="KW-0862">Zinc</keyword>
<keyword evidence="5" id="KW-0238">DNA-binding</keyword>
<dbReference type="GeneID" id="108826353"/>
<evidence type="ECO:0000313" key="9">
    <source>
        <dbReference type="RefSeq" id="XP_018455244.1"/>
    </source>
</evidence>
<sequence>MSSDGKSMVSGASKSEKPKGAATDSFPGTTKLIGAPRDSSVLSGGNTGVSIGRTNSKKSTGSIGETAKSGSSLGVKGKGAISSVNKGKAVVTANGGEVTTFRHAKFGPHEREVRFRLIHYWESRTIKTKLLLGLEMLLIDEEGTVIQGFIPAGKMDTYLPHLKPGGLYRLYNFFGSYNKNLYRVAEPEVTITFTTTSVLTDLDDDSVCIPDDRFRFHGYAEFEAACDLKGDLYDCIGHMKLVNGQVLNDSLVVDVTEIALTRRVQLHVQTHDGPVMKLYLWDEAALSFGEKFKASGGAARVVLVTTLNPKRLAFGGALGISTMASSRVFLDNDVQATRDYLTWLNSNLAVANRVDAAVVTKRETVTIGELLSYMKHADAKVAWFECLATIGDVVHGSAWYYIGCGGCHTKAIKGATSLMCKKCGKSDIVGVPQYLAKISVYDDANQVFFVLLGDAGQELTGKKASELVESYFEANENVGTDQLVPVPQALLSTIGQSRKFIVKISEHNLTGKTQTLTVTKVLPVEDPELEGDLEETVALPDTKLMGIAESGSSAVYEASDGERVKRSGDVVDVEEHKRVKCG</sequence>
<dbReference type="GO" id="GO:0008270">
    <property type="term" value="F:zinc ion binding"/>
    <property type="evidence" value="ECO:0007669"/>
    <property type="project" value="UniProtKB-KW"/>
</dbReference>
<feature type="region of interest" description="Disordered" evidence="6">
    <location>
        <begin position="1"/>
        <end position="74"/>
    </location>
</feature>
<dbReference type="RefSeq" id="XP_018455244.1">
    <property type="nucleotide sequence ID" value="XM_018599742.2"/>
</dbReference>
<dbReference type="AlphaFoldDB" id="A0A6J0L6X9"/>
<dbReference type="GO" id="GO:0003677">
    <property type="term" value="F:DNA binding"/>
    <property type="evidence" value="ECO:0007669"/>
    <property type="project" value="UniProtKB-KW"/>
</dbReference>
<protein>
    <submittedName>
        <fullName evidence="9">Uncharacterized protein LOC108826353</fullName>
    </submittedName>
</protein>
<keyword evidence="2" id="KW-0479">Metal-binding</keyword>
<feature type="domain" description="Replication factor A C-terminal" evidence="7">
    <location>
        <begin position="383"/>
        <end position="474"/>
    </location>
</feature>
<reference evidence="8" key="1">
    <citation type="journal article" date="2019" name="Database">
        <title>The radish genome database (RadishGD): an integrated information resource for radish genomics.</title>
        <authorList>
            <person name="Yu H.J."/>
            <person name="Baek S."/>
            <person name="Lee Y.J."/>
            <person name="Cho A."/>
            <person name="Mun J.H."/>
        </authorList>
    </citation>
    <scope>NUCLEOTIDE SEQUENCE [LARGE SCALE GENOMIC DNA]</scope>
    <source>
        <strain evidence="8">cv. WK10039</strain>
    </source>
</reference>
<keyword evidence="3" id="KW-0863">Zinc-finger</keyword>
<dbReference type="CDD" id="cd04476">
    <property type="entry name" value="RPA1_DBD_C"/>
    <property type="match status" value="1"/>
</dbReference>
<gene>
    <name evidence="9" type="primary">LOC108826353</name>
</gene>
<evidence type="ECO:0000256" key="5">
    <source>
        <dbReference type="ARBA" id="ARBA00023125"/>
    </source>
</evidence>